<evidence type="ECO:0000256" key="3">
    <source>
        <dbReference type="PROSITE-ProRule" id="PRU00023"/>
    </source>
</evidence>
<dbReference type="Gene3D" id="1.25.40.20">
    <property type="entry name" value="Ankyrin repeat-containing domain"/>
    <property type="match status" value="1"/>
</dbReference>
<feature type="repeat" description="ANK" evidence="3">
    <location>
        <begin position="1"/>
        <end position="18"/>
    </location>
</feature>
<sequence length="93" mass="9981">EIVHLLIEKGADINQTNNNKWTPFLQACKYGSLDVVKVLLEHGADPAEPCRCGCGTTPLQGACNNGHVGIVKFLLELGMSPHTVNRSGQSPID</sequence>
<dbReference type="PROSITE" id="PS50088">
    <property type="entry name" value="ANK_REPEAT"/>
    <property type="match status" value="3"/>
</dbReference>
<dbReference type="SMART" id="SM00248">
    <property type="entry name" value="ANK"/>
    <property type="match status" value="2"/>
</dbReference>
<protein>
    <submittedName>
        <fullName evidence="4">Ankyrin repeat-containing domain protein</fullName>
    </submittedName>
</protein>
<evidence type="ECO:0000256" key="2">
    <source>
        <dbReference type="ARBA" id="ARBA00023043"/>
    </source>
</evidence>
<feature type="non-terminal residue" evidence="4">
    <location>
        <position position="93"/>
    </location>
</feature>
<dbReference type="Proteomes" id="UP000800096">
    <property type="component" value="Unassembled WGS sequence"/>
</dbReference>
<accession>A0A6A5Q8Y1</accession>
<evidence type="ECO:0000256" key="1">
    <source>
        <dbReference type="ARBA" id="ARBA00022737"/>
    </source>
</evidence>
<feature type="repeat" description="ANK" evidence="3">
    <location>
        <begin position="54"/>
        <end position="86"/>
    </location>
</feature>
<dbReference type="AlphaFoldDB" id="A0A6A5Q8Y1"/>
<keyword evidence="2 3" id="KW-0040">ANK repeat</keyword>
<dbReference type="InterPro" id="IPR036770">
    <property type="entry name" value="Ankyrin_rpt-contain_sf"/>
</dbReference>
<keyword evidence="5" id="KW-1185">Reference proteome</keyword>
<dbReference type="Pfam" id="PF12796">
    <property type="entry name" value="Ank_2"/>
    <property type="match status" value="1"/>
</dbReference>
<dbReference type="EMBL" id="ML979146">
    <property type="protein sequence ID" value="KAF1911176.1"/>
    <property type="molecule type" value="Genomic_DNA"/>
</dbReference>
<feature type="non-terminal residue" evidence="4">
    <location>
        <position position="1"/>
    </location>
</feature>
<name>A0A6A5Q8Y1_AMPQU</name>
<dbReference type="GO" id="GO:0085020">
    <property type="term" value="P:protein K6-linked ubiquitination"/>
    <property type="evidence" value="ECO:0007669"/>
    <property type="project" value="TreeGrafter"/>
</dbReference>
<dbReference type="PANTHER" id="PTHR24171:SF8">
    <property type="entry name" value="BRCA1-ASSOCIATED RING DOMAIN PROTEIN 1"/>
    <property type="match status" value="1"/>
</dbReference>
<evidence type="ECO:0000313" key="5">
    <source>
        <dbReference type="Proteomes" id="UP000800096"/>
    </source>
</evidence>
<dbReference type="PROSITE" id="PS50297">
    <property type="entry name" value="ANK_REP_REGION"/>
    <property type="match status" value="2"/>
</dbReference>
<dbReference type="GO" id="GO:0004842">
    <property type="term" value="F:ubiquitin-protein transferase activity"/>
    <property type="evidence" value="ECO:0007669"/>
    <property type="project" value="TreeGrafter"/>
</dbReference>
<reference evidence="4" key="1">
    <citation type="journal article" date="2020" name="Stud. Mycol.">
        <title>101 Dothideomycetes genomes: a test case for predicting lifestyles and emergence of pathogens.</title>
        <authorList>
            <person name="Haridas S."/>
            <person name="Albert R."/>
            <person name="Binder M."/>
            <person name="Bloem J."/>
            <person name="Labutti K."/>
            <person name="Salamov A."/>
            <person name="Andreopoulos B."/>
            <person name="Baker S."/>
            <person name="Barry K."/>
            <person name="Bills G."/>
            <person name="Bluhm B."/>
            <person name="Cannon C."/>
            <person name="Castanera R."/>
            <person name="Culley D."/>
            <person name="Daum C."/>
            <person name="Ezra D."/>
            <person name="Gonzalez J."/>
            <person name="Henrissat B."/>
            <person name="Kuo A."/>
            <person name="Liang C."/>
            <person name="Lipzen A."/>
            <person name="Lutzoni F."/>
            <person name="Magnuson J."/>
            <person name="Mondo S."/>
            <person name="Nolan M."/>
            <person name="Ohm R."/>
            <person name="Pangilinan J."/>
            <person name="Park H.-J."/>
            <person name="Ramirez L."/>
            <person name="Alfaro M."/>
            <person name="Sun H."/>
            <person name="Tritt A."/>
            <person name="Yoshinaga Y."/>
            <person name="Zwiers L.-H."/>
            <person name="Turgeon B."/>
            <person name="Goodwin S."/>
            <person name="Spatafora J."/>
            <person name="Crous P."/>
            <person name="Grigoriev I."/>
        </authorList>
    </citation>
    <scope>NUCLEOTIDE SEQUENCE</scope>
    <source>
        <strain evidence="4">HMLAC05119</strain>
    </source>
</reference>
<dbReference type="PANTHER" id="PTHR24171">
    <property type="entry name" value="ANKYRIN REPEAT DOMAIN-CONTAINING PROTEIN 39-RELATED"/>
    <property type="match status" value="1"/>
</dbReference>
<dbReference type="SUPFAM" id="SSF48403">
    <property type="entry name" value="Ankyrin repeat"/>
    <property type="match status" value="1"/>
</dbReference>
<dbReference type="OrthoDB" id="3796634at2759"/>
<proteinExistence type="predicted"/>
<evidence type="ECO:0000313" key="4">
    <source>
        <dbReference type="EMBL" id="KAF1911176.1"/>
    </source>
</evidence>
<dbReference type="InterPro" id="IPR002110">
    <property type="entry name" value="Ankyrin_rpt"/>
</dbReference>
<organism evidence="4 5">
    <name type="scientific">Ampelomyces quisqualis</name>
    <name type="common">Powdery mildew agent</name>
    <dbReference type="NCBI Taxonomy" id="50730"/>
    <lineage>
        <taxon>Eukaryota</taxon>
        <taxon>Fungi</taxon>
        <taxon>Dikarya</taxon>
        <taxon>Ascomycota</taxon>
        <taxon>Pezizomycotina</taxon>
        <taxon>Dothideomycetes</taxon>
        <taxon>Pleosporomycetidae</taxon>
        <taxon>Pleosporales</taxon>
        <taxon>Pleosporineae</taxon>
        <taxon>Phaeosphaeriaceae</taxon>
        <taxon>Ampelomyces</taxon>
    </lineage>
</organism>
<gene>
    <name evidence="4" type="ORF">BDU57DRAFT_431678</name>
</gene>
<keyword evidence="1" id="KW-0677">Repeat</keyword>
<feature type="repeat" description="ANK" evidence="3">
    <location>
        <begin position="19"/>
        <end position="45"/>
    </location>
</feature>